<name>A0A075AXN6_ROZAC</name>
<feature type="transmembrane region" description="Helical" evidence="1">
    <location>
        <begin position="122"/>
        <end position="148"/>
    </location>
</feature>
<keyword evidence="1" id="KW-1133">Transmembrane helix</keyword>
<organism evidence="2 3">
    <name type="scientific">Rozella allomycis (strain CSF55)</name>
    <dbReference type="NCBI Taxonomy" id="988480"/>
    <lineage>
        <taxon>Eukaryota</taxon>
        <taxon>Fungi</taxon>
        <taxon>Fungi incertae sedis</taxon>
        <taxon>Cryptomycota</taxon>
        <taxon>Cryptomycota incertae sedis</taxon>
        <taxon>Rozella</taxon>
    </lineage>
</organism>
<sequence length="214" mass="24300">MEIPIAISQICKRYSFTLVVFPFVFGLVCVLLDKYADSSLGLLHAGFYVSIQIIIINSIKNYVSPESDFLFGANVPFMLSCILCFVCVGLSLAVMQIIQFISKISHYIKKLKVFKSRHTISMIVQFAVAFLAPYQYSIVLSYLGFLFAPIPFEKTGHANIFLYLFTFVALLNGVVLSVWIRNLSASWISFHDHKPMFSLVFIGLCHIMRKSQRL</sequence>
<feature type="transmembrane region" description="Helical" evidence="1">
    <location>
        <begin position="39"/>
        <end position="57"/>
    </location>
</feature>
<dbReference type="EMBL" id="KE561054">
    <property type="protein sequence ID" value="EPZ33482.1"/>
    <property type="molecule type" value="Genomic_DNA"/>
</dbReference>
<reference evidence="2 3" key="1">
    <citation type="journal article" date="2013" name="Curr. Biol.">
        <title>Shared signatures of parasitism and phylogenomics unite Cryptomycota and microsporidia.</title>
        <authorList>
            <person name="James T.Y."/>
            <person name="Pelin A."/>
            <person name="Bonen L."/>
            <person name="Ahrendt S."/>
            <person name="Sain D."/>
            <person name="Corradi N."/>
            <person name="Stajich J.E."/>
        </authorList>
    </citation>
    <scope>NUCLEOTIDE SEQUENCE [LARGE SCALE GENOMIC DNA]</scope>
    <source>
        <strain evidence="2 3">CSF55</strain>
    </source>
</reference>
<protein>
    <submittedName>
        <fullName evidence="2">Uncharacterized protein</fullName>
    </submittedName>
</protein>
<dbReference type="AlphaFoldDB" id="A0A075AXN6"/>
<keyword evidence="3" id="KW-1185">Reference proteome</keyword>
<feature type="transmembrane region" description="Helical" evidence="1">
    <location>
        <begin position="77"/>
        <end position="101"/>
    </location>
</feature>
<evidence type="ECO:0000313" key="3">
    <source>
        <dbReference type="Proteomes" id="UP000030755"/>
    </source>
</evidence>
<dbReference type="HOGENOM" id="CLU_1289588_0_0_1"/>
<accession>A0A075AXN6</accession>
<dbReference type="Proteomes" id="UP000030755">
    <property type="component" value="Unassembled WGS sequence"/>
</dbReference>
<keyword evidence="1" id="KW-0472">Membrane</keyword>
<evidence type="ECO:0000256" key="1">
    <source>
        <dbReference type="SAM" id="Phobius"/>
    </source>
</evidence>
<evidence type="ECO:0000313" key="2">
    <source>
        <dbReference type="EMBL" id="EPZ33482.1"/>
    </source>
</evidence>
<feature type="transmembrane region" description="Helical" evidence="1">
    <location>
        <begin position="160"/>
        <end position="180"/>
    </location>
</feature>
<keyword evidence="1" id="KW-0812">Transmembrane</keyword>
<feature type="transmembrane region" description="Helical" evidence="1">
    <location>
        <begin position="14"/>
        <end position="32"/>
    </location>
</feature>
<proteinExistence type="predicted"/>
<gene>
    <name evidence="2" type="ORF">O9G_001233</name>
</gene>